<dbReference type="AlphaFoldDB" id="E8TJ30"/>
<accession>E8TJ30</accession>
<dbReference type="KEGG" id="mci:Mesci_2190"/>
<dbReference type="PATRIC" id="fig|765698.3.peg.2655"/>
<feature type="domain" description="HTH cro/C1-type" evidence="2">
    <location>
        <begin position="29"/>
        <end position="69"/>
    </location>
</feature>
<dbReference type="InterPro" id="IPR010982">
    <property type="entry name" value="Lambda_DNA-bd_dom_sf"/>
</dbReference>
<dbReference type="PANTHER" id="PTHR36924:SF1">
    <property type="entry name" value="ANTITOXIN HIGA-1"/>
    <property type="match status" value="1"/>
</dbReference>
<dbReference type="EMBL" id="CP002447">
    <property type="protein sequence ID" value="ADV11341.1"/>
    <property type="molecule type" value="Genomic_DNA"/>
</dbReference>
<dbReference type="GO" id="GO:0003677">
    <property type="term" value="F:DNA binding"/>
    <property type="evidence" value="ECO:0007669"/>
    <property type="project" value="UniProtKB-KW"/>
</dbReference>
<dbReference type="HOGENOM" id="CLU_140230_5_1_5"/>
<dbReference type="PANTHER" id="PTHR36924">
    <property type="entry name" value="ANTITOXIN HIGA-1"/>
    <property type="match status" value="1"/>
</dbReference>
<gene>
    <name evidence="3" type="ordered locus">Mesci_2190</name>
</gene>
<keyword evidence="1" id="KW-0238">DNA-binding</keyword>
<evidence type="ECO:0000313" key="4">
    <source>
        <dbReference type="Proteomes" id="UP000007471"/>
    </source>
</evidence>
<reference evidence="4" key="1">
    <citation type="submission" date="2011-01" db="EMBL/GenBank/DDBJ databases">
        <title>Complete sequence of chromosome of Mesorhizobium ciceri bv. biserrulae WSM1271.</title>
        <authorList>
            <person name="Lucas S."/>
            <person name="Copeland A."/>
            <person name="Lapidus A."/>
            <person name="Cheng J.-F."/>
            <person name="Goodwin L."/>
            <person name="Pitluck S."/>
            <person name="Teshima H."/>
            <person name="Detter J.C."/>
            <person name="Han C."/>
            <person name="Tapia R."/>
            <person name="Land M."/>
            <person name="Hauser L."/>
            <person name="Kyrpides N."/>
            <person name="Ivanova N."/>
            <person name="Nandasena K."/>
            <person name="Reeve W.G."/>
            <person name="Howieson J.G."/>
            <person name="O'Hara G."/>
            <person name="Tiwari R.P."/>
            <person name="Woyke T."/>
        </authorList>
    </citation>
    <scope>NUCLEOTIDE SEQUENCE [LARGE SCALE GENOMIC DNA]</scope>
    <source>
        <strain evidence="4">HAMBI 2942 / LMG 23838 / WSM1271</strain>
    </source>
</reference>
<evidence type="ECO:0000259" key="2">
    <source>
        <dbReference type="PROSITE" id="PS50943"/>
    </source>
</evidence>
<protein>
    <submittedName>
        <fullName evidence="3">Addiction module antidote protein, HigA family</fullName>
    </submittedName>
</protein>
<proteinExistence type="predicted"/>
<dbReference type="Proteomes" id="UP000007471">
    <property type="component" value="Chromosome"/>
</dbReference>
<dbReference type="eggNOG" id="COG3093">
    <property type="taxonomic scope" value="Bacteria"/>
</dbReference>
<dbReference type="OrthoDB" id="3174593at2"/>
<dbReference type="InterPro" id="IPR001387">
    <property type="entry name" value="Cro/C1-type_HTH"/>
</dbReference>
<dbReference type="InterPro" id="IPR013430">
    <property type="entry name" value="Toxin_antidote_HigA"/>
</dbReference>
<organism evidence="3 4">
    <name type="scientific">Mesorhizobium ciceri biovar biserrulae (strain HAMBI 2942 / LMG 23838 / WSM1271)</name>
    <dbReference type="NCBI Taxonomy" id="765698"/>
    <lineage>
        <taxon>Bacteria</taxon>
        <taxon>Pseudomonadati</taxon>
        <taxon>Pseudomonadota</taxon>
        <taxon>Alphaproteobacteria</taxon>
        <taxon>Hyphomicrobiales</taxon>
        <taxon>Phyllobacteriaceae</taxon>
        <taxon>Mesorhizobium</taxon>
    </lineage>
</organism>
<dbReference type="Pfam" id="PF01381">
    <property type="entry name" value="HTH_3"/>
    <property type="match status" value="1"/>
</dbReference>
<dbReference type="CDD" id="cd00093">
    <property type="entry name" value="HTH_XRE"/>
    <property type="match status" value="1"/>
</dbReference>
<evidence type="ECO:0000313" key="3">
    <source>
        <dbReference type="EMBL" id="ADV11341.1"/>
    </source>
</evidence>
<dbReference type="SMART" id="SM00530">
    <property type="entry name" value="HTH_XRE"/>
    <property type="match status" value="1"/>
</dbReference>
<sequence>MLNINPPIHPGEILREEYLVPLNLKPYTLAKKLHVPRTRIERLASETTPVTPDTALRLAKFFGTTPQFWMNMQASYDLAVEGEAKKADLETIERLQPRPEVIALATTRFKQAAELAIKKSRRSVG</sequence>
<evidence type="ECO:0000256" key="1">
    <source>
        <dbReference type="ARBA" id="ARBA00023125"/>
    </source>
</evidence>
<name>E8TJ30_MESCW</name>
<dbReference type="PROSITE" id="PS50943">
    <property type="entry name" value="HTH_CROC1"/>
    <property type="match status" value="1"/>
</dbReference>
<dbReference type="SUPFAM" id="SSF47413">
    <property type="entry name" value="lambda repressor-like DNA-binding domains"/>
    <property type="match status" value="1"/>
</dbReference>
<dbReference type="STRING" id="765698.Mesci_2190"/>
<dbReference type="NCBIfam" id="TIGR02607">
    <property type="entry name" value="antidote_HigA"/>
    <property type="match status" value="1"/>
</dbReference>
<dbReference type="Gene3D" id="1.10.260.40">
    <property type="entry name" value="lambda repressor-like DNA-binding domains"/>
    <property type="match status" value="1"/>
</dbReference>